<keyword evidence="2 3" id="KW-0808">Transferase</keyword>
<evidence type="ECO:0000313" key="5">
    <source>
        <dbReference type="EMBL" id="KAF0918677.1"/>
    </source>
</evidence>
<dbReference type="PANTHER" id="PTHR11783">
    <property type="entry name" value="SULFOTRANSFERASE SULT"/>
    <property type="match status" value="1"/>
</dbReference>
<dbReference type="Pfam" id="PF00685">
    <property type="entry name" value="Sulfotransfer_1"/>
    <property type="match status" value="1"/>
</dbReference>
<dbReference type="SUPFAM" id="SSF52540">
    <property type="entry name" value="P-loop containing nucleoside triphosphate hydrolases"/>
    <property type="match status" value="1"/>
</dbReference>
<proteinExistence type="inferred from homology"/>
<dbReference type="InterPro" id="IPR027417">
    <property type="entry name" value="P-loop_NTPase"/>
</dbReference>
<evidence type="ECO:0000256" key="1">
    <source>
        <dbReference type="ARBA" id="ARBA00005771"/>
    </source>
</evidence>
<dbReference type="Proteomes" id="UP000479710">
    <property type="component" value="Unassembled WGS sequence"/>
</dbReference>
<reference evidence="5 6" key="1">
    <citation type="submission" date="2019-11" db="EMBL/GenBank/DDBJ databases">
        <title>Whole genome sequence of Oryza granulata.</title>
        <authorList>
            <person name="Li W."/>
        </authorList>
    </citation>
    <scope>NUCLEOTIDE SEQUENCE [LARGE SCALE GENOMIC DNA]</scope>
    <source>
        <strain evidence="6">cv. Menghai</strain>
        <tissue evidence="5">Leaf</tissue>
    </source>
</reference>
<protein>
    <recommendedName>
        <fullName evidence="3">Sulfotransferase</fullName>
        <ecNumber evidence="3">2.8.2.-</ecNumber>
    </recommendedName>
</protein>
<organism evidence="5 6">
    <name type="scientific">Oryza meyeriana var. granulata</name>
    <dbReference type="NCBI Taxonomy" id="110450"/>
    <lineage>
        <taxon>Eukaryota</taxon>
        <taxon>Viridiplantae</taxon>
        <taxon>Streptophyta</taxon>
        <taxon>Embryophyta</taxon>
        <taxon>Tracheophyta</taxon>
        <taxon>Spermatophyta</taxon>
        <taxon>Magnoliopsida</taxon>
        <taxon>Liliopsida</taxon>
        <taxon>Poales</taxon>
        <taxon>Poaceae</taxon>
        <taxon>BOP clade</taxon>
        <taxon>Oryzoideae</taxon>
        <taxon>Oryzeae</taxon>
        <taxon>Oryzinae</taxon>
        <taxon>Oryza</taxon>
        <taxon>Oryza meyeriana</taxon>
    </lineage>
</organism>
<dbReference type="EC" id="2.8.2.-" evidence="3"/>
<evidence type="ECO:0000313" key="6">
    <source>
        <dbReference type="Proteomes" id="UP000479710"/>
    </source>
</evidence>
<name>A0A6G1E1U9_9ORYZ</name>
<dbReference type="EMBL" id="SPHZ02000005">
    <property type="protein sequence ID" value="KAF0918677.1"/>
    <property type="molecule type" value="Genomic_DNA"/>
</dbReference>
<dbReference type="Gene3D" id="3.40.50.300">
    <property type="entry name" value="P-loop containing nucleotide triphosphate hydrolases"/>
    <property type="match status" value="1"/>
</dbReference>
<comment type="similarity">
    <text evidence="1 3">Belongs to the sulfotransferase 1 family.</text>
</comment>
<evidence type="ECO:0000256" key="3">
    <source>
        <dbReference type="RuleBase" id="RU361155"/>
    </source>
</evidence>
<evidence type="ECO:0000259" key="4">
    <source>
        <dbReference type="Pfam" id="PF00685"/>
    </source>
</evidence>
<sequence>MKIYYAALVVTRDSGQAISLPSLPASALGTGESEEAHRKVYEQLRQFVSTYPTVPNGLDTPYHRYPDGWYTFLPAMVSVMVAQRHFTARDTDIVLATFPKCGTTWLKALLYATAYVRDRVPDLSSLPAPRLLATHIPRPSLLASVAASGCKRPEPWDDHIGEDFRLFCDGVSGWTRRS</sequence>
<dbReference type="GO" id="GO:0008146">
    <property type="term" value="F:sulfotransferase activity"/>
    <property type="evidence" value="ECO:0007669"/>
    <property type="project" value="InterPro"/>
</dbReference>
<dbReference type="OrthoDB" id="205623at2759"/>
<feature type="domain" description="Sulfotransferase" evidence="4">
    <location>
        <begin position="90"/>
        <end position="113"/>
    </location>
</feature>
<keyword evidence="6" id="KW-1185">Reference proteome</keyword>
<comment type="caution">
    <text evidence="5">The sequence shown here is derived from an EMBL/GenBank/DDBJ whole genome shotgun (WGS) entry which is preliminary data.</text>
</comment>
<evidence type="ECO:0000256" key="2">
    <source>
        <dbReference type="ARBA" id="ARBA00022679"/>
    </source>
</evidence>
<gene>
    <name evidence="5" type="ORF">E2562_025804</name>
</gene>
<dbReference type="InterPro" id="IPR000863">
    <property type="entry name" value="Sulfotransferase_dom"/>
</dbReference>
<dbReference type="AlphaFoldDB" id="A0A6G1E1U9"/>
<accession>A0A6G1E1U9</accession>